<feature type="compositionally biased region" description="Basic and acidic residues" evidence="5">
    <location>
        <begin position="1"/>
        <end position="21"/>
    </location>
</feature>
<keyword evidence="7" id="KW-1185">Reference proteome</keyword>
<evidence type="ECO:0000313" key="6">
    <source>
        <dbReference type="EMBL" id="PFG40341.1"/>
    </source>
</evidence>
<comment type="similarity">
    <text evidence="1">Belongs to the HAD-like hydrolase superfamily. SerB family.</text>
</comment>
<dbReference type="Gene3D" id="1.20.1440.100">
    <property type="entry name" value="SG protein - dephosphorylation function"/>
    <property type="match status" value="1"/>
</dbReference>
<dbReference type="Proteomes" id="UP000222106">
    <property type="component" value="Unassembled WGS sequence"/>
</dbReference>
<dbReference type="EMBL" id="PDJI01000004">
    <property type="protein sequence ID" value="PFG40341.1"/>
    <property type="molecule type" value="Genomic_DNA"/>
</dbReference>
<keyword evidence="2" id="KW-0479">Metal-binding</keyword>
<evidence type="ECO:0000256" key="3">
    <source>
        <dbReference type="ARBA" id="ARBA00022801"/>
    </source>
</evidence>
<dbReference type="RefSeq" id="WP_098484274.1">
    <property type="nucleotide sequence ID" value="NZ_PDJI01000004.1"/>
</dbReference>
<dbReference type="InterPro" id="IPR036412">
    <property type="entry name" value="HAD-like_sf"/>
</dbReference>
<dbReference type="GO" id="GO:0016787">
    <property type="term" value="F:hydrolase activity"/>
    <property type="evidence" value="ECO:0007669"/>
    <property type="project" value="UniProtKB-KW"/>
</dbReference>
<gene>
    <name evidence="6" type="ORF">ATJ97_2866</name>
</gene>
<comment type="caution">
    <text evidence="6">The sequence shown here is derived from an EMBL/GenBank/DDBJ whole genome shotgun (WGS) entry which is preliminary data.</text>
</comment>
<evidence type="ECO:0000256" key="4">
    <source>
        <dbReference type="ARBA" id="ARBA00022842"/>
    </source>
</evidence>
<dbReference type="PANTHER" id="PTHR43344">
    <property type="entry name" value="PHOSPHOSERINE PHOSPHATASE"/>
    <property type="match status" value="1"/>
</dbReference>
<dbReference type="OrthoDB" id="25607at2"/>
<dbReference type="NCBIfam" id="TIGR01488">
    <property type="entry name" value="HAD-SF-IB"/>
    <property type="match status" value="1"/>
</dbReference>
<dbReference type="NCBIfam" id="TIGR01490">
    <property type="entry name" value="HAD-SF-IB-hyp1"/>
    <property type="match status" value="1"/>
</dbReference>
<dbReference type="InterPro" id="IPR050582">
    <property type="entry name" value="HAD-like_SerB"/>
</dbReference>
<dbReference type="FunFam" id="3.40.50.1000:FF:000025">
    <property type="entry name" value="HAD hydrolase, family IB"/>
    <property type="match status" value="1"/>
</dbReference>
<evidence type="ECO:0000313" key="7">
    <source>
        <dbReference type="Proteomes" id="UP000222106"/>
    </source>
</evidence>
<dbReference type="InterPro" id="IPR023214">
    <property type="entry name" value="HAD_sf"/>
</dbReference>
<dbReference type="SUPFAM" id="SSF56784">
    <property type="entry name" value="HAD-like"/>
    <property type="match status" value="1"/>
</dbReference>
<proteinExistence type="inferred from homology"/>
<evidence type="ECO:0000256" key="1">
    <source>
        <dbReference type="ARBA" id="ARBA00009184"/>
    </source>
</evidence>
<dbReference type="Pfam" id="PF12710">
    <property type="entry name" value="HAD"/>
    <property type="match status" value="1"/>
</dbReference>
<dbReference type="InterPro" id="IPR006385">
    <property type="entry name" value="HAD_hydro_SerB1"/>
</dbReference>
<name>A0A2A9EP88_9MICO</name>
<keyword evidence="4" id="KW-0460">Magnesium</keyword>
<dbReference type="GO" id="GO:0046872">
    <property type="term" value="F:metal ion binding"/>
    <property type="evidence" value="ECO:0007669"/>
    <property type="project" value="UniProtKB-KW"/>
</dbReference>
<evidence type="ECO:0000256" key="5">
    <source>
        <dbReference type="SAM" id="MobiDB-lite"/>
    </source>
</evidence>
<keyword evidence="3 6" id="KW-0378">Hydrolase</keyword>
<organism evidence="6 7">
    <name type="scientific">Georgenia soli</name>
    <dbReference type="NCBI Taxonomy" id="638953"/>
    <lineage>
        <taxon>Bacteria</taxon>
        <taxon>Bacillati</taxon>
        <taxon>Actinomycetota</taxon>
        <taxon>Actinomycetes</taxon>
        <taxon>Micrococcales</taxon>
        <taxon>Bogoriellaceae</taxon>
        <taxon>Georgenia</taxon>
    </lineage>
</organism>
<dbReference type="AlphaFoldDB" id="A0A2A9EP88"/>
<dbReference type="PANTHER" id="PTHR43344:SF15">
    <property type="entry name" value="PHOSPHOSERINE PHOSPHATASE SERB1"/>
    <property type="match status" value="1"/>
</dbReference>
<accession>A0A2A9EP88</accession>
<dbReference type="Gene3D" id="3.40.50.1000">
    <property type="entry name" value="HAD superfamily/HAD-like"/>
    <property type="match status" value="1"/>
</dbReference>
<dbReference type="CDD" id="cd02612">
    <property type="entry name" value="HAD_PGPPase"/>
    <property type="match status" value="1"/>
</dbReference>
<protein>
    <submittedName>
        <fullName evidence="6">HAD superfamily hydrolase (TIGR01490 family)</fullName>
    </submittedName>
</protein>
<sequence>MDVPEERARAQEPQARAERPGSGRGEPPEEPGGPARVAAFFDVDNTIVRGASAYHLARELRRRKFFGLRDIFFAMRHALAYALYGENLRRIAAIKERALRLMVGRSVAEIISIGEEVYDEILGLRVFPGTRALLQSHLDAGHEVWLVTATPTEISDLLARRLGATGALGTRVEAVDGYYTGRLEGTMLHGAGKELAVRALAADRGIDLAASYAYGDSINDVPILSSVGHPCAINPEPRLRAHAAEAGWPVRDFRRRRRSVRDDLRTGARSARWAGTVWAATVVVRAVVRQVRARARL</sequence>
<evidence type="ECO:0000256" key="2">
    <source>
        <dbReference type="ARBA" id="ARBA00022723"/>
    </source>
</evidence>
<feature type="region of interest" description="Disordered" evidence="5">
    <location>
        <begin position="1"/>
        <end position="34"/>
    </location>
</feature>
<reference evidence="6 7" key="1">
    <citation type="submission" date="2017-10" db="EMBL/GenBank/DDBJ databases">
        <title>Sequencing the genomes of 1000 actinobacteria strains.</title>
        <authorList>
            <person name="Klenk H.-P."/>
        </authorList>
    </citation>
    <scope>NUCLEOTIDE SEQUENCE [LARGE SCALE GENOMIC DNA]</scope>
    <source>
        <strain evidence="6 7">DSM 21838</strain>
    </source>
</reference>